<comment type="caution">
    <text evidence="1">The sequence shown here is derived from an EMBL/GenBank/DDBJ whole genome shotgun (WGS) entry which is preliminary data.</text>
</comment>
<organism evidence="1 2">
    <name type="scientific">Verticillium dahliae</name>
    <name type="common">Verticillium wilt</name>
    <dbReference type="NCBI Taxonomy" id="27337"/>
    <lineage>
        <taxon>Eukaryota</taxon>
        <taxon>Fungi</taxon>
        <taxon>Dikarya</taxon>
        <taxon>Ascomycota</taxon>
        <taxon>Pezizomycotina</taxon>
        <taxon>Sordariomycetes</taxon>
        <taxon>Hypocreomycetidae</taxon>
        <taxon>Glomerellales</taxon>
        <taxon>Plectosphaerellaceae</taxon>
        <taxon>Verticillium</taxon>
    </lineage>
</organism>
<evidence type="ECO:0000313" key="2">
    <source>
        <dbReference type="Proteomes" id="UP000288725"/>
    </source>
</evidence>
<reference evidence="1 2" key="1">
    <citation type="submission" date="2018-12" db="EMBL/GenBank/DDBJ databases">
        <title>Genome of Verticillium dahliae isolate Getta Getta.</title>
        <authorList>
            <person name="Gardiner D.M."/>
        </authorList>
    </citation>
    <scope>NUCLEOTIDE SEQUENCE [LARGE SCALE GENOMIC DNA]</scope>
    <source>
        <strain evidence="1 2">Getta Getta</strain>
    </source>
</reference>
<dbReference type="EMBL" id="RSDZ01000175">
    <property type="protein sequence ID" value="RXG41763.1"/>
    <property type="molecule type" value="Genomic_DNA"/>
</dbReference>
<gene>
    <name evidence="1" type="ORF">VDGE_30693</name>
</gene>
<proteinExistence type="predicted"/>
<sequence>MPPPRPLSHHTPTFIPSHVCSAWFETSPQGLLPTPPGLHLRGTSALVHLCTWPAAAPTIFSLDPRTADFVQAVPPTTPALACKTVETSLREACNRRRDNHIHQELH</sequence>
<name>A0A444RKK7_VERDA</name>
<dbReference type="Proteomes" id="UP000288725">
    <property type="component" value="Chromosome 3"/>
</dbReference>
<accession>A0A444RKK7</accession>
<dbReference type="AlphaFoldDB" id="A0A444RKK7"/>
<evidence type="ECO:0000313" key="1">
    <source>
        <dbReference type="EMBL" id="RXG41763.1"/>
    </source>
</evidence>
<protein>
    <submittedName>
        <fullName evidence="1">Uncharacterized protein</fullName>
    </submittedName>
</protein>